<reference evidence="2 3" key="1">
    <citation type="submission" date="2019-10" db="EMBL/GenBank/DDBJ databases">
        <title>Assembly and Annotation for the nematode Trichostrongylus colubriformis.</title>
        <authorList>
            <person name="Martin J."/>
        </authorList>
    </citation>
    <scope>NUCLEOTIDE SEQUENCE [LARGE SCALE GENOMIC DNA]</scope>
    <source>
        <strain evidence="2">G859</strain>
        <tissue evidence="2">Whole worm</tissue>
    </source>
</reference>
<name>A0AAN8G4H3_TRICO</name>
<keyword evidence="1" id="KW-1133">Transmembrane helix</keyword>
<sequence>MILESPLWTSLDGFGSSMDSGTSDTVQLSCVRRIMYTSTTAQIRYITQQLMLVMWFLTTATVKCVLLTWVVSCHQIHGLTSPRMETDPLSFSMLKACMLRCI</sequence>
<dbReference type="Proteomes" id="UP001331761">
    <property type="component" value="Unassembled WGS sequence"/>
</dbReference>
<evidence type="ECO:0000256" key="1">
    <source>
        <dbReference type="SAM" id="Phobius"/>
    </source>
</evidence>
<keyword evidence="3" id="KW-1185">Reference proteome</keyword>
<keyword evidence="1" id="KW-0472">Membrane</keyword>
<dbReference type="AlphaFoldDB" id="A0AAN8G4H3"/>
<evidence type="ECO:0000313" key="2">
    <source>
        <dbReference type="EMBL" id="KAK5983335.1"/>
    </source>
</evidence>
<keyword evidence="1" id="KW-0812">Transmembrane</keyword>
<proteinExistence type="predicted"/>
<protein>
    <submittedName>
        <fullName evidence="2">Uncharacterized protein</fullName>
    </submittedName>
</protein>
<comment type="caution">
    <text evidence="2">The sequence shown here is derived from an EMBL/GenBank/DDBJ whole genome shotgun (WGS) entry which is preliminary data.</text>
</comment>
<gene>
    <name evidence="2" type="ORF">GCK32_017775</name>
</gene>
<organism evidence="2 3">
    <name type="scientific">Trichostrongylus colubriformis</name>
    <name type="common">Black scour worm</name>
    <dbReference type="NCBI Taxonomy" id="6319"/>
    <lineage>
        <taxon>Eukaryota</taxon>
        <taxon>Metazoa</taxon>
        <taxon>Ecdysozoa</taxon>
        <taxon>Nematoda</taxon>
        <taxon>Chromadorea</taxon>
        <taxon>Rhabditida</taxon>
        <taxon>Rhabditina</taxon>
        <taxon>Rhabditomorpha</taxon>
        <taxon>Strongyloidea</taxon>
        <taxon>Trichostrongylidae</taxon>
        <taxon>Trichostrongylus</taxon>
    </lineage>
</organism>
<accession>A0AAN8G4H3</accession>
<evidence type="ECO:0000313" key="3">
    <source>
        <dbReference type="Proteomes" id="UP001331761"/>
    </source>
</evidence>
<dbReference type="EMBL" id="WIXE01004097">
    <property type="protein sequence ID" value="KAK5983335.1"/>
    <property type="molecule type" value="Genomic_DNA"/>
</dbReference>
<feature type="transmembrane region" description="Helical" evidence="1">
    <location>
        <begin position="52"/>
        <end position="71"/>
    </location>
</feature>